<comment type="pathway">
    <text evidence="3 17">Amino-acid biosynthesis; L-isoleucine biosynthesis; L-isoleucine from 2-oxobutanoate: step 4/4.</text>
</comment>
<evidence type="ECO:0000313" key="20">
    <source>
        <dbReference type="Proteomes" id="UP001267426"/>
    </source>
</evidence>
<evidence type="ECO:0000256" key="8">
    <source>
        <dbReference type="ARBA" id="ARBA00022605"/>
    </source>
</evidence>
<dbReference type="InterPro" id="IPR005785">
    <property type="entry name" value="B_amino_transI"/>
</dbReference>
<evidence type="ECO:0000256" key="4">
    <source>
        <dbReference type="ARBA" id="ARBA00004931"/>
    </source>
</evidence>
<protein>
    <recommendedName>
        <fullName evidence="17">Branched-chain-amino-acid aminotransferase</fullName>
        <shortName evidence="17">BCAT</shortName>
        <ecNumber evidence="17">2.6.1.42</ecNumber>
    </recommendedName>
</protein>
<keyword evidence="8 17" id="KW-0028">Amino-acid biosynthesis</keyword>
<comment type="cofactor">
    <cofactor evidence="1 16">
        <name>pyridoxal 5'-phosphate</name>
        <dbReference type="ChEBI" id="CHEBI:597326"/>
    </cofactor>
</comment>
<dbReference type="PANTHER" id="PTHR42743:SF11">
    <property type="entry name" value="AMINODEOXYCHORISMATE LYASE"/>
    <property type="match status" value="1"/>
</dbReference>
<dbReference type="InterPro" id="IPR036038">
    <property type="entry name" value="Aminotransferase-like"/>
</dbReference>
<dbReference type="Gene3D" id="3.30.470.10">
    <property type="match status" value="1"/>
</dbReference>
<gene>
    <name evidence="17" type="primary">ilvE</name>
    <name evidence="19" type="ORF">RM540_00935</name>
</gene>
<proteinExistence type="inferred from homology"/>
<evidence type="ECO:0000256" key="3">
    <source>
        <dbReference type="ARBA" id="ARBA00004824"/>
    </source>
</evidence>
<accession>A0ABU3BLY4</accession>
<dbReference type="RefSeq" id="WP_311661312.1">
    <property type="nucleotide sequence ID" value="NZ_JAVRHT010000001.1"/>
</dbReference>
<evidence type="ECO:0000256" key="10">
    <source>
        <dbReference type="ARBA" id="ARBA00022898"/>
    </source>
</evidence>
<dbReference type="SUPFAM" id="SSF56752">
    <property type="entry name" value="D-aminoacid aminotransferase-like PLP-dependent enzymes"/>
    <property type="match status" value="1"/>
</dbReference>
<keyword evidence="11 17" id="KW-0100">Branched-chain amino acid biosynthesis</keyword>
<comment type="caution">
    <text evidence="19">The sequence shown here is derived from an EMBL/GenBank/DDBJ whole genome shotgun (WGS) entry which is preliminary data.</text>
</comment>
<evidence type="ECO:0000256" key="5">
    <source>
        <dbReference type="ARBA" id="ARBA00005072"/>
    </source>
</evidence>
<comment type="catalytic activity">
    <reaction evidence="13 17">
        <text>L-isoleucine + 2-oxoglutarate = (S)-3-methyl-2-oxopentanoate + L-glutamate</text>
        <dbReference type="Rhea" id="RHEA:24801"/>
        <dbReference type="ChEBI" id="CHEBI:16810"/>
        <dbReference type="ChEBI" id="CHEBI:29985"/>
        <dbReference type="ChEBI" id="CHEBI:35146"/>
        <dbReference type="ChEBI" id="CHEBI:58045"/>
        <dbReference type="EC" id="2.6.1.42"/>
    </reaction>
</comment>
<feature type="region of interest" description="Disordered" evidence="18">
    <location>
        <begin position="304"/>
        <end position="326"/>
    </location>
</feature>
<name>A0ABU3BLY4_9BACT</name>
<dbReference type="Pfam" id="PF01063">
    <property type="entry name" value="Aminotran_4"/>
    <property type="match status" value="1"/>
</dbReference>
<feature type="compositionally biased region" description="Low complexity" evidence="18">
    <location>
        <begin position="312"/>
        <end position="326"/>
    </location>
</feature>
<evidence type="ECO:0000256" key="16">
    <source>
        <dbReference type="RuleBase" id="RU004516"/>
    </source>
</evidence>
<dbReference type="InterPro" id="IPR043132">
    <property type="entry name" value="BCAT-like_C"/>
</dbReference>
<evidence type="ECO:0000256" key="18">
    <source>
        <dbReference type="SAM" id="MobiDB-lite"/>
    </source>
</evidence>
<dbReference type="PANTHER" id="PTHR42743">
    <property type="entry name" value="AMINO-ACID AMINOTRANSFERASE"/>
    <property type="match status" value="1"/>
</dbReference>
<dbReference type="InterPro" id="IPR050571">
    <property type="entry name" value="Class-IV_PLP-Dep_Aminotrnsfr"/>
</dbReference>
<dbReference type="Proteomes" id="UP001267426">
    <property type="component" value="Unassembled WGS sequence"/>
</dbReference>
<evidence type="ECO:0000256" key="1">
    <source>
        <dbReference type="ARBA" id="ARBA00001933"/>
    </source>
</evidence>
<dbReference type="InterPro" id="IPR043131">
    <property type="entry name" value="BCAT-like_N"/>
</dbReference>
<evidence type="ECO:0000256" key="9">
    <source>
        <dbReference type="ARBA" id="ARBA00022679"/>
    </source>
</evidence>
<keyword evidence="20" id="KW-1185">Reference proteome</keyword>
<evidence type="ECO:0000256" key="13">
    <source>
        <dbReference type="ARBA" id="ARBA00048798"/>
    </source>
</evidence>
<dbReference type="GO" id="GO:0004084">
    <property type="term" value="F:branched-chain-amino-acid transaminase activity"/>
    <property type="evidence" value="ECO:0007669"/>
    <property type="project" value="UniProtKB-EC"/>
</dbReference>
<evidence type="ECO:0000256" key="11">
    <source>
        <dbReference type="ARBA" id="ARBA00023304"/>
    </source>
</evidence>
<evidence type="ECO:0000256" key="7">
    <source>
        <dbReference type="ARBA" id="ARBA00022576"/>
    </source>
</evidence>
<evidence type="ECO:0000256" key="2">
    <source>
        <dbReference type="ARBA" id="ARBA00003109"/>
    </source>
</evidence>
<comment type="function">
    <text evidence="2 17">Acts on leucine, isoleucine and valine.</text>
</comment>
<keyword evidence="7 17" id="KW-0032">Aminotransferase</keyword>
<dbReference type="InterPro" id="IPR033939">
    <property type="entry name" value="BCAT_family"/>
</dbReference>
<evidence type="ECO:0000256" key="14">
    <source>
        <dbReference type="ARBA" id="ARBA00049229"/>
    </source>
</evidence>
<keyword evidence="10 16" id="KW-0663">Pyridoxal phosphate</keyword>
<keyword evidence="9 17" id="KW-0808">Transferase</keyword>
<dbReference type="NCBIfam" id="TIGR01122">
    <property type="entry name" value="ilvE_I"/>
    <property type="match status" value="1"/>
</dbReference>
<evidence type="ECO:0000313" key="19">
    <source>
        <dbReference type="EMBL" id="MDT0630300.1"/>
    </source>
</evidence>
<dbReference type="InterPro" id="IPR018300">
    <property type="entry name" value="Aminotrans_IV_CS"/>
</dbReference>
<dbReference type="PROSITE" id="PS00770">
    <property type="entry name" value="AA_TRANSFER_CLASS_4"/>
    <property type="match status" value="1"/>
</dbReference>
<dbReference type="EMBL" id="JAVRHT010000001">
    <property type="protein sequence ID" value="MDT0630300.1"/>
    <property type="molecule type" value="Genomic_DNA"/>
</dbReference>
<reference evidence="19 20" key="1">
    <citation type="submission" date="2023-09" db="EMBL/GenBank/DDBJ databases">
        <authorList>
            <person name="Rey-Velasco X."/>
        </authorList>
    </citation>
    <scope>NUCLEOTIDE SEQUENCE [LARGE SCALE GENOMIC DNA]</scope>
    <source>
        <strain evidence="19 20">F394</strain>
    </source>
</reference>
<dbReference type="InterPro" id="IPR001544">
    <property type="entry name" value="Aminotrans_IV"/>
</dbReference>
<sequence length="326" mass="35179">MSTPRIWFNGELVAHDDATIHVLSHVVHYGSSVFEGIRAYDTDRGPAVFRLREHMRRLVDSAKIHRMDLGYSVDELCEAVVGTVADSGLDACYIRPVAFRGHGKMGVNPLGAPVEVVVAVWEWGQYLGDEAVEQGVDVQVSSWNRPAPNTLPAMAKAGGNYLGGSLIKMEAVLNGYSEGIALSVDGYLSEGSGENLFLVRDNVIMTAPSTMSILPGITRDSVMQIARERGYTVEEKILPREALYLADEMFFTGTAAEVTPIRSVDHYQVGEGRRGPVTEELQTAYFEALRDTANPRGWLTFAREAPGGAAGDGAATSGTPTVGETA</sequence>
<dbReference type="Gene3D" id="3.20.10.10">
    <property type="entry name" value="D-amino Acid Aminotransferase, subunit A, domain 2"/>
    <property type="match status" value="1"/>
</dbReference>
<comment type="pathway">
    <text evidence="5 17">Amino-acid biosynthesis; L-leucine biosynthesis; L-leucine from 3-methyl-2-oxobutanoate: step 4/4.</text>
</comment>
<dbReference type="NCBIfam" id="NF005146">
    <property type="entry name" value="PRK06606.1"/>
    <property type="match status" value="1"/>
</dbReference>
<evidence type="ECO:0000256" key="6">
    <source>
        <dbReference type="ARBA" id="ARBA00009320"/>
    </source>
</evidence>
<comment type="catalytic activity">
    <reaction evidence="14 17">
        <text>L-leucine + 2-oxoglutarate = 4-methyl-2-oxopentanoate + L-glutamate</text>
        <dbReference type="Rhea" id="RHEA:18321"/>
        <dbReference type="ChEBI" id="CHEBI:16810"/>
        <dbReference type="ChEBI" id="CHEBI:17865"/>
        <dbReference type="ChEBI" id="CHEBI:29985"/>
        <dbReference type="ChEBI" id="CHEBI:57427"/>
        <dbReference type="EC" id="2.6.1.42"/>
    </reaction>
</comment>
<dbReference type="CDD" id="cd01557">
    <property type="entry name" value="BCAT_beta_family"/>
    <property type="match status" value="1"/>
</dbReference>
<comment type="pathway">
    <text evidence="4 17">Amino-acid biosynthesis; L-valine biosynthesis; L-valine from pyruvate: step 4/4.</text>
</comment>
<organism evidence="19 20">
    <name type="scientific">Rubrivirga litoralis</name>
    <dbReference type="NCBI Taxonomy" id="3075598"/>
    <lineage>
        <taxon>Bacteria</taxon>
        <taxon>Pseudomonadati</taxon>
        <taxon>Rhodothermota</taxon>
        <taxon>Rhodothermia</taxon>
        <taxon>Rhodothermales</taxon>
        <taxon>Rubricoccaceae</taxon>
        <taxon>Rubrivirga</taxon>
    </lineage>
</organism>
<comment type="catalytic activity">
    <reaction evidence="12 17">
        <text>L-valine + 2-oxoglutarate = 3-methyl-2-oxobutanoate + L-glutamate</text>
        <dbReference type="Rhea" id="RHEA:24813"/>
        <dbReference type="ChEBI" id="CHEBI:11851"/>
        <dbReference type="ChEBI" id="CHEBI:16810"/>
        <dbReference type="ChEBI" id="CHEBI:29985"/>
        <dbReference type="ChEBI" id="CHEBI:57762"/>
        <dbReference type="EC" id="2.6.1.42"/>
    </reaction>
</comment>
<evidence type="ECO:0000256" key="17">
    <source>
        <dbReference type="RuleBase" id="RU364094"/>
    </source>
</evidence>
<evidence type="ECO:0000256" key="12">
    <source>
        <dbReference type="ARBA" id="ARBA00048212"/>
    </source>
</evidence>
<dbReference type="EC" id="2.6.1.42" evidence="17"/>
<evidence type="ECO:0000256" key="15">
    <source>
        <dbReference type="RuleBase" id="RU004106"/>
    </source>
</evidence>
<comment type="similarity">
    <text evidence="6 15">Belongs to the class-IV pyridoxal-phosphate-dependent aminotransferase family.</text>
</comment>